<sequence>MRTTVTLEPEAEILIRQVMRERGLSFKDAINQAILDGLRPARAAGHVTPTHDLGGARVPLDRALSVAADLEDDELLRRREVGK</sequence>
<dbReference type="RefSeq" id="WP_098468225.1">
    <property type="nucleotide sequence ID" value="NZ_PDJD01000001.1"/>
</dbReference>
<dbReference type="EMBL" id="PDJD01000001">
    <property type="protein sequence ID" value="PFG19026.1"/>
    <property type="molecule type" value="Genomic_DNA"/>
</dbReference>
<organism evidence="1 2">
    <name type="scientific">Serinibacter salmoneus</name>
    <dbReference type="NCBI Taxonomy" id="556530"/>
    <lineage>
        <taxon>Bacteria</taxon>
        <taxon>Bacillati</taxon>
        <taxon>Actinomycetota</taxon>
        <taxon>Actinomycetes</taxon>
        <taxon>Micrococcales</taxon>
        <taxon>Beutenbergiaceae</taxon>
        <taxon>Serinibacter</taxon>
    </lineage>
</organism>
<reference evidence="1 2" key="1">
    <citation type="submission" date="2017-10" db="EMBL/GenBank/DDBJ databases">
        <title>Sequencing the genomes of 1000 actinobacteria strains.</title>
        <authorList>
            <person name="Klenk H.-P."/>
        </authorList>
    </citation>
    <scope>NUCLEOTIDE SEQUENCE [LARGE SCALE GENOMIC DNA]</scope>
    <source>
        <strain evidence="1 2">DSM 21801</strain>
    </source>
</reference>
<proteinExistence type="predicted"/>
<evidence type="ECO:0000313" key="1">
    <source>
        <dbReference type="EMBL" id="PFG19026.1"/>
    </source>
</evidence>
<name>A0A2A9CY13_9MICO</name>
<evidence type="ECO:0008006" key="3">
    <source>
        <dbReference type="Google" id="ProtNLM"/>
    </source>
</evidence>
<accession>A0A2A9CY13</accession>
<dbReference type="OrthoDB" id="3579062at2"/>
<keyword evidence="2" id="KW-1185">Reference proteome</keyword>
<dbReference type="AlphaFoldDB" id="A0A2A9CY13"/>
<comment type="caution">
    <text evidence="1">The sequence shown here is derived from an EMBL/GenBank/DDBJ whole genome shotgun (WGS) entry which is preliminary data.</text>
</comment>
<evidence type="ECO:0000313" key="2">
    <source>
        <dbReference type="Proteomes" id="UP000224915"/>
    </source>
</evidence>
<protein>
    <recommendedName>
        <fullName evidence="3">Antitoxin</fullName>
    </recommendedName>
</protein>
<dbReference type="Proteomes" id="UP000224915">
    <property type="component" value="Unassembled WGS sequence"/>
</dbReference>
<gene>
    <name evidence="1" type="ORF">ATL40_0580</name>
</gene>